<dbReference type="EMBL" id="GL871162">
    <property type="protein sequence ID" value="EGC33019.1"/>
    <property type="molecule type" value="Genomic_DNA"/>
</dbReference>
<dbReference type="OrthoDB" id="21152at2759"/>
<keyword evidence="1" id="KW-0472">Membrane</keyword>
<feature type="domain" description="ComC supersandwich" evidence="2">
    <location>
        <begin position="161"/>
        <end position="283"/>
    </location>
</feature>
<dbReference type="VEuPathDB" id="AmoebaDB:DICPUDRAFT_81177"/>
<dbReference type="OMA" id="INTANCN"/>
<dbReference type="KEGG" id="dpp:DICPUDRAFT_81177"/>
<dbReference type="Pfam" id="PF22933">
    <property type="entry name" value="ComC_SSD"/>
    <property type="match status" value="1"/>
</dbReference>
<feature type="transmembrane region" description="Helical" evidence="1">
    <location>
        <begin position="405"/>
        <end position="426"/>
    </location>
</feature>
<dbReference type="STRING" id="5786.F0ZSQ6"/>
<protein>
    <recommendedName>
        <fullName evidence="2">ComC supersandwich domain-containing protein</fullName>
    </recommendedName>
</protein>
<dbReference type="GeneID" id="10504802"/>
<gene>
    <name evidence="3" type="ORF">DICPUDRAFT_81177</name>
</gene>
<organism evidence="3 4">
    <name type="scientific">Dictyostelium purpureum</name>
    <name type="common">Slime mold</name>
    <dbReference type="NCBI Taxonomy" id="5786"/>
    <lineage>
        <taxon>Eukaryota</taxon>
        <taxon>Amoebozoa</taxon>
        <taxon>Evosea</taxon>
        <taxon>Eumycetozoa</taxon>
        <taxon>Dictyostelia</taxon>
        <taxon>Dictyosteliales</taxon>
        <taxon>Dictyosteliaceae</taxon>
        <taxon>Dictyostelium</taxon>
    </lineage>
</organism>
<sequence>MFSIRMFKQKELQKKKIINALTWNYIDLYLPPSVLSASPSFYGTPKDITIKGESFCFYPNVTIGGICSFNSDVDGLTKTHRVTVSCPNNIPNSNSVGSGDVFMYSIDECVLSKSFNGQVCSGNGTCIEETRKCNSKKGNSSFDCSIIKNGQINPPIIDNITSIIETKDSKFDIGLAQIREIDIINNVIKVYNLTTSTWKLENIANENTEQLFNTTLGNNAVIKVLLTINSNEDQEMIYDFYGDKISLLPNSVKYQVEISNWNFHSSVNSLQLIFQTQISTEQCGYQTGKQSVQMYGDSIRSVKLTLVNGQTLVGTFSNRMKIDDRVIKSDIKVLTEEESKGIPSVSIDDSKKDSDKKKSIQNVYSAILISNFKKSVIIDPNFGVLINGNPTISGSCGKKFESWKIALCVVVPVVAFAVVVVLVSIYRRKTNSITLFKLKRLI</sequence>
<dbReference type="AlphaFoldDB" id="F0ZSQ6"/>
<name>F0ZSQ6_DICPU</name>
<keyword evidence="1" id="KW-1133">Transmembrane helix</keyword>
<reference evidence="4" key="1">
    <citation type="journal article" date="2011" name="Genome Biol.">
        <title>Comparative genomics of the social amoebae Dictyostelium discoideum and Dictyostelium purpureum.</title>
        <authorList>
            <consortium name="US DOE Joint Genome Institute (JGI-PGF)"/>
            <person name="Sucgang R."/>
            <person name="Kuo A."/>
            <person name="Tian X."/>
            <person name="Salerno W."/>
            <person name="Parikh A."/>
            <person name="Feasley C.L."/>
            <person name="Dalin E."/>
            <person name="Tu H."/>
            <person name="Huang E."/>
            <person name="Barry K."/>
            <person name="Lindquist E."/>
            <person name="Shapiro H."/>
            <person name="Bruce D."/>
            <person name="Schmutz J."/>
            <person name="Salamov A."/>
            <person name="Fey P."/>
            <person name="Gaudet P."/>
            <person name="Anjard C."/>
            <person name="Babu M.M."/>
            <person name="Basu S."/>
            <person name="Bushmanova Y."/>
            <person name="van der Wel H."/>
            <person name="Katoh-Kurasawa M."/>
            <person name="Dinh C."/>
            <person name="Coutinho P.M."/>
            <person name="Saito T."/>
            <person name="Elias M."/>
            <person name="Schaap P."/>
            <person name="Kay R.R."/>
            <person name="Henrissat B."/>
            <person name="Eichinger L."/>
            <person name="Rivero F."/>
            <person name="Putnam N.H."/>
            <person name="West C.M."/>
            <person name="Loomis W.F."/>
            <person name="Chisholm R.L."/>
            <person name="Shaulsky G."/>
            <person name="Strassmann J.E."/>
            <person name="Queller D.C."/>
            <person name="Kuspa A."/>
            <person name="Grigoriev I.V."/>
        </authorList>
    </citation>
    <scope>NUCLEOTIDE SEQUENCE [LARGE SCALE GENOMIC DNA]</scope>
    <source>
        <strain evidence="4">QSDP1</strain>
    </source>
</reference>
<accession>F0ZSQ6</accession>
<evidence type="ECO:0000313" key="4">
    <source>
        <dbReference type="Proteomes" id="UP000001064"/>
    </source>
</evidence>
<dbReference type="RefSeq" id="XP_003290446.1">
    <property type="nucleotide sequence ID" value="XM_003290398.1"/>
</dbReference>
<dbReference type="PANTHER" id="PTHR31378:SF5">
    <property type="entry name" value="EGF-LIKE DOMAIN-CONTAINING PROTEIN"/>
    <property type="match status" value="1"/>
</dbReference>
<evidence type="ECO:0000256" key="1">
    <source>
        <dbReference type="SAM" id="Phobius"/>
    </source>
</evidence>
<keyword evidence="4" id="KW-1185">Reference proteome</keyword>
<dbReference type="InParanoid" id="F0ZSQ6"/>
<evidence type="ECO:0000259" key="2">
    <source>
        <dbReference type="Pfam" id="PF22933"/>
    </source>
</evidence>
<dbReference type="InterPro" id="IPR054484">
    <property type="entry name" value="ComC_SSD"/>
</dbReference>
<keyword evidence="1" id="KW-0812">Transmembrane</keyword>
<dbReference type="Proteomes" id="UP000001064">
    <property type="component" value="Unassembled WGS sequence"/>
</dbReference>
<evidence type="ECO:0000313" key="3">
    <source>
        <dbReference type="EMBL" id="EGC33019.1"/>
    </source>
</evidence>
<dbReference type="eggNOG" id="ENOG502RF8U">
    <property type="taxonomic scope" value="Eukaryota"/>
</dbReference>
<dbReference type="PANTHER" id="PTHR31378">
    <property type="entry name" value="EGF-LIKE DOMAIN-CONTAINING PROTEIN-RELATED-RELATED"/>
    <property type="match status" value="1"/>
</dbReference>
<proteinExistence type="predicted"/>